<evidence type="ECO:0000313" key="1">
    <source>
        <dbReference type="EMBL" id="MCB7386252.1"/>
    </source>
</evidence>
<gene>
    <name evidence="1" type="ORF">LIZ65_03030</name>
</gene>
<dbReference type="Proteomes" id="UP001299546">
    <property type="component" value="Unassembled WGS sequence"/>
</dbReference>
<evidence type="ECO:0000313" key="2">
    <source>
        <dbReference type="Proteomes" id="UP001299546"/>
    </source>
</evidence>
<proteinExistence type="predicted"/>
<dbReference type="RefSeq" id="WP_066732532.1">
    <property type="nucleotide sequence ID" value="NZ_JAJCIQ010000001.1"/>
</dbReference>
<protein>
    <submittedName>
        <fullName evidence="1">DUF1015 domain-containing protein</fullName>
    </submittedName>
</protein>
<keyword evidence="2" id="KW-1185">Reference proteome</keyword>
<name>A0ABS8DDS2_9FIRM</name>
<comment type="caution">
    <text evidence="1">The sequence shown here is derived from an EMBL/GenBank/DDBJ whole genome shotgun (WGS) entry which is preliminary data.</text>
</comment>
<reference evidence="1 2" key="1">
    <citation type="submission" date="2021-10" db="EMBL/GenBank/DDBJ databases">
        <title>Collection of gut derived symbiotic bacterial strains cultured from healthy donors.</title>
        <authorList>
            <person name="Lin H."/>
            <person name="Littmann E."/>
            <person name="Kohout C."/>
            <person name="Pamer E.G."/>
        </authorList>
    </citation>
    <scope>NUCLEOTIDE SEQUENCE [LARGE SCALE GENOMIC DNA]</scope>
    <source>
        <strain evidence="1 2">DFI.1.165</strain>
    </source>
</reference>
<dbReference type="PANTHER" id="PTHR36454">
    <property type="entry name" value="LMO2823 PROTEIN"/>
    <property type="match status" value="1"/>
</dbReference>
<organism evidence="1 2">
    <name type="scientific">Bariatricus massiliensis</name>
    <dbReference type="NCBI Taxonomy" id="1745713"/>
    <lineage>
        <taxon>Bacteria</taxon>
        <taxon>Bacillati</taxon>
        <taxon>Bacillota</taxon>
        <taxon>Clostridia</taxon>
        <taxon>Lachnospirales</taxon>
        <taxon>Lachnospiraceae</taxon>
        <taxon>Bariatricus</taxon>
    </lineage>
</organism>
<accession>A0ABS8DDS2</accession>
<dbReference type="PANTHER" id="PTHR36454:SF1">
    <property type="entry name" value="DUF1015 DOMAIN-CONTAINING PROTEIN"/>
    <property type="match status" value="1"/>
</dbReference>
<dbReference type="EMBL" id="JAJCIS010000001">
    <property type="protein sequence ID" value="MCB7386252.1"/>
    <property type="molecule type" value="Genomic_DNA"/>
</dbReference>
<sequence>MNTCFLPTNIYLPTKHLDMAKWSVIACDQYTSQPDYWMEVQQQVKGVPSTYQIIYPEVYLNEKESRIPQIHEAMRGFLEEGILTEQVHGGFVLTERHIGGAIRLGLVGMIDLEQYEYMPERRAAVRATEGTILTRIPPRVEIRRGAPLECPHVMILLKDEMMKLIEPLYEQRQLLRKLYEFELMLNGGSICGYAVEGERVCKIQQTICELQQREEFIFAVGDGNHSLAAAKEYWTQLKRQLSPEEQASHPARYSMVELVNLYSPAIVFEPIHRVVFHTDMEGLLTAIEQGLTEQGISIVNGNDIILINRKQRKQIGLSGLKGHLPIEVVQKILDEYIRNNSDTSIDYVHGEENVRKLTEHEEDTVGIILGVINKENLYPAIQAGGVLPRKAFSMGEADEKRFYLECRKIIE</sequence>
<dbReference type="InterPro" id="IPR008323">
    <property type="entry name" value="UCP033563"/>
</dbReference>
<dbReference type="Pfam" id="PF06245">
    <property type="entry name" value="DUF1015"/>
    <property type="match status" value="1"/>
</dbReference>